<protein>
    <submittedName>
        <fullName evidence="10">Cobalt-zinc-cadmium resistance protein</fullName>
    </submittedName>
</protein>
<sequence>MMTDSRLNLSAGFASVSVAMILVIAKLWALSQTGALSIGASLADSAMDLMMALGGLMAIYYAARPPDEDHRFGHTSAEDLAALGQSTFILLSSGVIAVSALRRLLSPAPVLVGQETAGVAVMVLSIILTVCLVLWQRRVAQTTGSKVVAADSLHYLGDLVPNIGAIIALMASAAFGLTMIDSVVALAAAAMLALGGLRIGKSAWDALMDRSAPQDIVDNIARIARNFDGVDDFHDLKTRMAGSKPFIHVHIEVNGDQTLREAHAISAGLKSAILDVYPRADVIIHKDVSGEAD</sequence>
<feature type="domain" description="Cation efflux protein transmembrane" evidence="8">
    <location>
        <begin position="13"/>
        <end position="208"/>
    </location>
</feature>
<dbReference type="GO" id="GO:0015093">
    <property type="term" value="F:ferrous iron transmembrane transporter activity"/>
    <property type="evidence" value="ECO:0007669"/>
    <property type="project" value="TreeGrafter"/>
</dbReference>
<dbReference type="Pfam" id="PF16916">
    <property type="entry name" value="ZT_dimer"/>
    <property type="match status" value="1"/>
</dbReference>
<dbReference type="InterPro" id="IPR027470">
    <property type="entry name" value="Cation_efflux_CTD"/>
</dbReference>
<keyword evidence="3" id="KW-0813">Transport</keyword>
<gene>
    <name evidence="10" type="ORF">IMCC12053_2976</name>
</gene>
<proteinExistence type="inferred from homology"/>
<evidence type="ECO:0000256" key="7">
    <source>
        <dbReference type="ARBA" id="ARBA00023136"/>
    </source>
</evidence>
<keyword evidence="7" id="KW-0472">Membrane</keyword>
<keyword evidence="5" id="KW-0812">Transmembrane</keyword>
<dbReference type="SUPFAM" id="SSF161111">
    <property type="entry name" value="Cation efflux protein transmembrane domain-like"/>
    <property type="match status" value="1"/>
</dbReference>
<feature type="domain" description="Cation efflux protein cytoplasmic" evidence="9">
    <location>
        <begin position="213"/>
        <end position="285"/>
    </location>
</feature>
<dbReference type="PANTHER" id="PTHR43840">
    <property type="entry name" value="MITOCHONDRIAL METAL TRANSPORTER 1-RELATED"/>
    <property type="match status" value="1"/>
</dbReference>
<dbReference type="Proteomes" id="UP000064920">
    <property type="component" value="Chromosome"/>
</dbReference>
<evidence type="ECO:0000256" key="4">
    <source>
        <dbReference type="ARBA" id="ARBA00022475"/>
    </source>
</evidence>
<evidence type="ECO:0000313" key="10">
    <source>
        <dbReference type="EMBL" id="ALI56923.1"/>
    </source>
</evidence>
<evidence type="ECO:0000256" key="3">
    <source>
        <dbReference type="ARBA" id="ARBA00022448"/>
    </source>
</evidence>
<dbReference type="GO" id="GO:0005886">
    <property type="term" value="C:plasma membrane"/>
    <property type="evidence" value="ECO:0007669"/>
    <property type="project" value="TreeGrafter"/>
</dbReference>
<dbReference type="GO" id="GO:0015086">
    <property type="term" value="F:cadmium ion transmembrane transporter activity"/>
    <property type="evidence" value="ECO:0007669"/>
    <property type="project" value="TreeGrafter"/>
</dbReference>
<dbReference type="Gene3D" id="1.20.1510.10">
    <property type="entry name" value="Cation efflux protein transmembrane domain"/>
    <property type="match status" value="1"/>
</dbReference>
<evidence type="ECO:0000259" key="9">
    <source>
        <dbReference type="Pfam" id="PF16916"/>
    </source>
</evidence>
<keyword evidence="11" id="KW-1185">Reference proteome</keyword>
<comment type="subcellular location">
    <subcellularLocation>
        <location evidence="1">Membrane</location>
        <topology evidence="1">Multi-pass membrane protein</topology>
    </subcellularLocation>
</comment>
<name>A0A0P0A273_9RHOB</name>
<dbReference type="AlphaFoldDB" id="A0A0P0A273"/>
<reference evidence="10 11" key="1">
    <citation type="submission" date="2015-05" db="EMBL/GenBank/DDBJ databases">
        <authorList>
            <person name="Wang D.B."/>
            <person name="Wang M."/>
        </authorList>
    </citation>
    <scope>NUCLEOTIDE SEQUENCE [LARGE SCALE GENOMIC DNA]</scope>
    <source>
        <strain evidence="10 11">IMCC 12053</strain>
    </source>
</reference>
<dbReference type="PATRIC" id="fig|1397108.4.peg.3059"/>
<evidence type="ECO:0000256" key="6">
    <source>
        <dbReference type="ARBA" id="ARBA00022989"/>
    </source>
</evidence>
<evidence type="ECO:0000256" key="1">
    <source>
        <dbReference type="ARBA" id="ARBA00004141"/>
    </source>
</evidence>
<dbReference type="InterPro" id="IPR027469">
    <property type="entry name" value="Cation_efflux_TMD_sf"/>
</dbReference>
<dbReference type="Gene3D" id="3.30.70.1350">
    <property type="entry name" value="Cation efflux protein, cytoplasmic domain"/>
    <property type="match status" value="1"/>
</dbReference>
<dbReference type="KEGG" id="cmar:IMCC12053_2976"/>
<keyword evidence="6" id="KW-1133">Transmembrane helix</keyword>
<dbReference type="EMBL" id="CP012023">
    <property type="protein sequence ID" value="ALI56923.1"/>
    <property type="molecule type" value="Genomic_DNA"/>
</dbReference>
<accession>A0A0P0A273</accession>
<comment type="similarity">
    <text evidence="2">Belongs to the cation diffusion facilitator (CDF) transporter (TC 2.A.4) family.</text>
</comment>
<evidence type="ECO:0000256" key="5">
    <source>
        <dbReference type="ARBA" id="ARBA00022692"/>
    </source>
</evidence>
<dbReference type="SUPFAM" id="SSF160240">
    <property type="entry name" value="Cation efflux protein cytoplasmic domain-like"/>
    <property type="match status" value="1"/>
</dbReference>
<dbReference type="InterPro" id="IPR036837">
    <property type="entry name" value="Cation_efflux_CTD_sf"/>
</dbReference>
<dbReference type="InterPro" id="IPR050291">
    <property type="entry name" value="CDF_Transporter"/>
</dbReference>
<keyword evidence="4" id="KW-1003">Cell membrane</keyword>
<dbReference type="GO" id="GO:0006882">
    <property type="term" value="P:intracellular zinc ion homeostasis"/>
    <property type="evidence" value="ECO:0007669"/>
    <property type="project" value="TreeGrafter"/>
</dbReference>
<dbReference type="PANTHER" id="PTHR43840:SF41">
    <property type="entry name" value="CATION-EFFLUX PUMP FIEF"/>
    <property type="match status" value="1"/>
</dbReference>
<dbReference type="InterPro" id="IPR058533">
    <property type="entry name" value="Cation_efflux_TM"/>
</dbReference>
<organism evidence="10 11">
    <name type="scientific">Celeribacter marinus</name>
    <dbReference type="NCBI Taxonomy" id="1397108"/>
    <lineage>
        <taxon>Bacteria</taxon>
        <taxon>Pseudomonadati</taxon>
        <taxon>Pseudomonadota</taxon>
        <taxon>Alphaproteobacteria</taxon>
        <taxon>Rhodobacterales</taxon>
        <taxon>Roseobacteraceae</taxon>
        <taxon>Celeribacter</taxon>
    </lineage>
</organism>
<dbReference type="GO" id="GO:0015341">
    <property type="term" value="F:zinc efflux antiporter activity"/>
    <property type="evidence" value="ECO:0007669"/>
    <property type="project" value="TreeGrafter"/>
</dbReference>
<dbReference type="InterPro" id="IPR002524">
    <property type="entry name" value="Cation_efflux"/>
</dbReference>
<dbReference type="Pfam" id="PF01545">
    <property type="entry name" value="Cation_efflux"/>
    <property type="match status" value="1"/>
</dbReference>
<dbReference type="STRING" id="1397108.IMCC12053_2976"/>
<evidence type="ECO:0000256" key="2">
    <source>
        <dbReference type="ARBA" id="ARBA00008114"/>
    </source>
</evidence>
<dbReference type="NCBIfam" id="TIGR01297">
    <property type="entry name" value="CDF"/>
    <property type="match status" value="1"/>
</dbReference>
<evidence type="ECO:0000313" key="11">
    <source>
        <dbReference type="Proteomes" id="UP000064920"/>
    </source>
</evidence>
<evidence type="ECO:0000259" key="8">
    <source>
        <dbReference type="Pfam" id="PF01545"/>
    </source>
</evidence>